<keyword evidence="2" id="KW-1185">Reference proteome</keyword>
<dbReference type="EMBL" id="LRGB01016129">
    <property type="protein sequence ID" value="KZR98695.1"/>
    <property type="molecule type" value="Genomic_DNA"/>
</dbReference>
<proteinExistence type="predicted"/>
<dbReference type="Proteomes" id="UP000076858">
    <property type="component" value="Unassembled WGS sequence"/>
</dbReference>
<sequence>FLFFFIRPVAHIHPLTQRRGTHPFIVVRVPSRNDFIEPVCVFGY</sequence>
<evidence type="ECO:0000313" key="2">
    <source>
        <dbReference type="Proteomes" id="UP000076858"/>
    </source>
</evidence>
<comment type="caution">
    <text evidence="1">The sequence shown here is derived from an EMBL/GenBank/DDBJ whole genome shotgun (WGS) entry which is preliminary data.</text>
</comment>
<accession>A0A164G9K9</accession>
<feature type="non-terminal residue" evidence="1">
    <location>
        <position position="1"/>
    </location>
</feature>
<organism evidence="1 2">
    <name type="scientific">Daphnia magna</name>
    <dbReference type="NCBI Taxonomy" id="35525"/>
    <lineage>
        <taxon>Eukaryota</taxon>
        <taxon>Metazoa</taxon>
        <taxon>Ecdysozoa</taxon>
        <taxon>Arthropoda</taxon>
        <taxon>Crustacea</taxon>
        <taxon>Branchiopoda</taxon>
        <taxon>Diplostraca</taxon>
        <taxon>Cladocera</taxon>
        <taxon>Anomopoda</taxon>
        <taxon>Daphniidae</taxon>
        <taxon>Daphnia</taxon>
    </lineage>
</organism>
<dbReference type="AlphaFoldDB" id="A0A164G9K9"/>
<protein>
    <submittedName>
        <fullName evidence="1">Uncharacterized protein</fullName>
    </submittedName>
</protein>
<name>A0A164G9K9_9CRUS</name>
<reference evidence="1 2" key="1">
    <citation type="submission" date="2016-03" db="EMBL/GenBank/DDBJ databases">
        <title>EvidentialGene: Evidence-directed Construction of Genes on Genomes.</title>
        <authorList>
            <person name="Gilbert D.G."/>
            <person name="Choi J.-H."/>
            <person name="Mockaitis K."/>
            <person name="Colbourne J."/>
            <person name="Pfrender M."/>
        </authorList>
    </citation>
    <scope>NUCLEOTIDE SEQUENCE [LARGE SCALE GENOMIC DNA]</scope>
    <source>
        <strain evidence="1 2">Xinb3</strain>
        <tissue evidence="1">Complete organism</tissue>
    </source>
</reference>
<evidence type="ECO:0000313" key="1">
    <source>
        <dbReference type="EMBL" id="KZR98695.1"/>
    </source>
</evidence>
<gene>
    <name evidence="1" type="ORF">APZ42_005766</name>
</gene>